<dbReference type="InterPro" id="IPR004840">
    <property type="entry name" value="Amino_acid_permease_CS"/>
</dbReference>
<comment type="subcellular location">
    <subcellularLocation>
        <location evidence="1">Membrane</location>
        <topology evidence="1">Multi-pass membrane protein</topology>
    </subcellularLocation>
</comment>
<comment type="caution">
    <text evidence="9">The sequence shown here is derived from an EMBL/GenBank/DDBJ whole genome shotgun (WGS) entry which is preliminary data.</text>
</comment>
<feature type="transmembrane region" description="Helical" evidence="7">
    <location>
        <begin position="93"/>
        <end position="115"/>
    </location>
</feature>
<name>A0ABN1TJS0_9ACTN</name>
<evidence type="ECO:0000313" key="9">
    <source>
        <dbReference type="EMBL" id="GAA1090391.1"/>
    </source>
</evidence>
<feature type="transmembrane region" description="Helical" evidence="7">
    <location>
        <begin position="427"/>
        <end position="445"/>
    </location>
</feature>
<evidence type="ECO:0000259" key="8">
    <source>
        <dbReference type="Pfam" id="PF00324"/>
    </source>
</evidence>
<dbReference type="PROSITE" id="PS00218">
    <property type="entry name" value="AMINO_ACID_PERMEASE_1"/>
    <property type="match status" value="1"/>
</dbReference>
<keyword evidence="4" id="KW-0029">Amino-acid transport</keyword>
<feature type="transmembrane region" description="Helical" evidence="7">
    <location>
        <begin position="285"/>
        <end position="310"/>
    </location>
</feature>
<feature type="transmembrane region" description="Helical" evidence="7">
    <location>
        <begin position="161"/>
        <end position="182"/>
    </location>
</feature>
<dbReference type="InterPro" id="IPR004841">
    <property type="entry name" value="AA-permease/SLC12A_dom"/>
</dbReference>
<feature type="domain" description="Amino acid permease/ SLC12A" evidence="8">
    <location>
        <begin position="25"/>
        <end position="447"/>
    </location>
</feature>
<evidence type="ECO:0000256" key="1">
    <source>
        <dbReference type="ARBA" id="ARBA00004141"/>
    </source>
</evidence>
<organism evidence="9 10">
    <name type="scientific">Kitasatospora arboriphila</name>
    <dbReference type="NCBI Taxonomy" id="258052"/>
    <lineage>
        <taxon>Bacteria</taxon>
        <taxon>Bacillati</taxon>
        <taxon>Actinomycetota</taxon>
        <taxon>Actinomycetes</taxon>
        <taxon>Kitasatosporales</taxon>
        <taxon>Streptomycetaceae</taxon>
        <taxon>Kitasatospora</taxon>
    </lineage>
</organism>
<feature type="transmembrane region" description="Helical" evidence="7">
    <location>
        <begin position="403"/>
        <end position="421"/>
    </location>
</feature>
<accession>A0ABN1TJS0</accession>
<evidence type="ECO:0000256" key="3">
    <source>
        <dbReference type="ARBA" id="ARBA00022692"/>
    </source>
</evidence>
<dbReference type="Proteomes" id="UP001499987">
    <property type="component" value="Unassembled WGS sequence"/>
</dbReference>
<evidence type="ECO:0000256" key="5">
    <source>
        <dbReference type="ARBA" id="ARBA00022989"/>
    </source>
</evidence>
<dbReference type="PANTHER" id="PTHR43495:SF5">
    <property type="entry name" value="GAMMA-AMINOBUTYRIC ACID PERMEASE"/>
    <property type="match status" value="1"/>
</dbReference>
<feature type="transmembrane region" description="Helical" evidence="7">
    <location>
        <begin position="243"/>
        <end position="265"/>
    </location>
</feature>
<evidence type="ECO:0000256" key="4">
    <source>
        <dbReference type="ARBA" id="ARBA00022970"/>
    </source>
</evidence>
<dbReference type="RefSeq" id="WP_344624795.1">
    <property type="nucleotide sequence ID" value="NZ_BAAALD010000034.1"/>
</dbReference>
<feature type="transmembrane region" description="Helical" evidence="7">
    <location>
        <begin position="26"/>
        <end position="48"/>
    </location>
</feature>
<gene>
    <name evidence="9" type="ORF">GCM10009663_37630</name>
</gene>
<keyword evidence="3 7" id="KW-0812">Transmembrane</keyword>
<dbReference type="PIRSF" id="PIRSF006060">
    <property type="entry name" value="AA_transporter"/>
    <property type="match status" value="1"/>
</dbReference>
<dbReference type="Pfam" id="PF00324">
    <property type="entry name" value="AA_permease"/>
    <property type="match status" value="1"/>
</dbReference>
<dbReference type="Gene3D" id="1.20.1740.10">
    <property type="entry name" value="Amino acid/polyamine transporter I"/>
    <property type="match status" value="1"/>
</dbReference>
<keyword evidence="5 7" id="KW-1133">Transmembrane helix</keyword>
<evidence type="ECO:0000313" key="10">
    <source>
        <dbReference type="Proteomes" id="UP001499987"/>
    </source>
</evidence>
<feature type="transmembrane region" description="Helical" evidence="7">
    <location>
        <begin position="362"/>
        <end position="382"/>
    </location>
</feature>
<evidence type="ECO:0000256" key="7">
    <source>
        <dbReference type="SAM" id="Phobius"/>
    </source>
</evidence>
<feature type="transmembrane region" description="Helical" evidence="7">
    <location>
        <begin position="54"/>
        <end position="73"/>
    </location>
</feature>
<dbReference type="EMBL" id="BAAALD010000034">
    <property type="protein sequence ID" value="GAA1090391.1"/>
    <property type="molecule type" value="Genomic_DNA"/>
</dbReference>
<reference evidence="9 10" key="1">
    <citation type="journal article" date="2019" name="Int. J. Syst. Evol. Microbiol.">
        <title>The Global Catalogue of Microorganisms (GCM) 10K type strain sequencing project: providing services to taxonomists for standard genome sequencing and annotation.</title>
        <authorList>
            <consortium name="The Broad Institute Genomics Platform"/>
            <consortium name="The Broad Institute Genome Sequencing Center for Infectious Disease"/>
            <person name="Wu L."/>
            <person name="Ma J."/>
        </authorList>
    </citation>
    <scope>NUCLEOTIDE SEQUENCE [LARGE SCALE GENOMIC DNA]</scope>
    <source>
        <strain evidence="9 10">JCM 13002</strain>
    </source>
</reference>
<keyword evidence="10" id="KW-1185">Reference proteome</keyword>
<keyword evidence="6 7" id="KW-0472">Membrane</keyword>
<dbReference type="PANTHER" id="PTHR43495">
    <property type="entry name" value="GABA PERMEASE"/>
    <property type="match status" value="1"/>
</dbReference>
<feature type="transmembrane region" description="Helical" evidence="7">
    <location>
        <begin position="337"/>
        <end position="356"/>
    </location>
</feature>
<evidence type="ECO:0000256" key="6">
    <source>
        <dbReference type="ARBA" id="ARBA00023136"/>
    </source>
</evidence>
<sequence length="456" mass="47464">MTLTAPPATEPRPGEHLRGTLRQRHLGMLAMGGVIGSGLFVGSGAGIAAAGPGIVLSFAAAGVLTVLVMRMMAEMAAAHPSSGSFSEHAERAFGAWAGFTIGWLYWLTLVVVLALESTAAAVIVHGWLPAVPQWLMVLLFMSVFTAVNLTDVRNFGEFEFWFALVKVAAIVAFLVVGVLAIAGVLPGGDTGALDGDLLPHGWAGVAAGLTTAVPAFGGLEVVTIAAAESDDPARATGRAVRAAVWRIAVFYLGSMAVVVSLLPWSDPQVGAGPFAAVLDHVGVPAAGQVMRVVVLLALLSALNANTYAAARMAFSLARRRQAPALLARLGRTGVPRAAVLASAAFGFVGVVLNLLWPRTVFLHLLDAVGTVLLLVWILVACSQLRLRRRLPADSPVRMWGHPYLSWTALAAMVALLGLMLVDPGTRIQLISTAVLASVVLAAALIRGRRATAAAEQ</sequence>
<evidence type="ECO:0000256" key="2">
    <source>
        <dbReference type="ARBA" id="ARBA00022448"/>
    </source>
</evidence>
<feature type="transmembrane region" description="Helical" evidence="7">
    <location>
        <begin position="127"/>
        <end position="149"/>
    </location>
</feature>
<feature type="transmembrane region" description="Helical" evidence="7">
    <location>
        <begin position="202"/>
        <end position="222"/>
    </location>
</feature>
<protein>
    <submittedName>
        <fullName evidence="9">Amino acid permease</fullName>
    </submittedName>
</protein>
<proteinExistence type="predicted"/>
<keyword evidence="2" id="KW-0813">Transport</keyword>